<name>A0A6J6PQ31_9ZZZZ</name>
<dbReference type="SUPFAM" id="SSF51230">
    <property type="entry name" value="Single hybrid motif"/>
    <property type="match status" value="1"/>
</dbReference>
<dbReference type="AlphaFoldDB" id="A0A6J6PQ31"/>
<protein>
    <submittedName>
        <fullName evidence="2">Unannotated protein</fullName>
    </submittedName>
</protein>
<proteinExistence type="predicted"/>
<dbReference type="InterPro" id="IPR011053">
    <property type="entry name" value="Single_hybrid_motif"/>
</dbReference>
<dbReference type="PANTHER" id="PTHR23151:SF90">
    <property type="entry name" value="DIHYDROLIPOYLLYSINE-RESIDUE ACETYLTRANSFERASE COMPONENT OF PYRUVATE DEHYDROGENASE COMPLEX, MITOCHONDRIAL-RELATED"/>
    <property type="match status" value="1"/>
</dbReference>
<dbReference type="PROSITE" id="PS50968">
    <property type="entry name" value="BIOTINYL_LIPOYL"/>
    <property type="match status" value="1"/>
</dbReference>
<gene>
    <name evidence="2" type="ORF">UFOPK2366_01284</name>
</gene>
<reference evidence="2" key="1">
    <citation type="submission" date="2020-05" db="EMBL/GenBank/DDBJ databases">
        <authorList>
            <person name="Chiriac C."/>
            <person name="Salcher M."/>
            <person name="Ghai R."/>
            <person name="Kavagutti S V."/>
        </authorList>
    </citation>
    <scope>NUCLEOTIDE SEQUENCE</scope>
</reference>
<dbReference type="Pfam" id="PF00364">
    <property type="entry name" value="Biotin_lipoyl"/>
    <property type="match status" value="1"/>
</dbReference>
<organism evidence="2">
    <name type="scientific">freshwater metagenome</name>
    <dbReference type="NCBI Taxonomy" id="449393"/>
    <lineage>
        <taxon>unclassified sequences</taxon>
        <taxon>metagenomes</taxon>
        <taxon>ecological metagenomes</taxon>
    </lineage>
</organism>
<dbReference type="EMBL" id="CAEZXM010000249">
    <property type="protein sequence ID" value="CAB4701521.1"/>
    <property type="molecule type" value="Genomic_DNA"/>
</dbReference>
<sequence>MVSATASESSFVRSVALLTVRSFACFIDKTHVMSVPISIPKLGVSMTEGTLVEWMVSDGQPVQAGDVLYRIETDKVENDVESPIAGVIRIVGVEGETYAVGVQIGSIE</sequence>
<evidence type="ECO:0000259" key="1">
    <source>
        <dbReference type="PROSITE" id="PS50968"/>
    </source>
</evidence>
<accession>A0A6J6PQ31</accession>
<dbReference type="InterPro" id="IPR000089">
    <property type="entry name" value="Biotin_lipoyl"/>
</dbReference>
<dbReference type="PANTHER" id="PTHR23151">
    <property type="entry name" value="DIHYDROLIPOAMIDE ACETYL/SUCCINYL-TRANSFERASE-RELATED"/>
    <property type="match status" value="1"/>
</dbReference>
<dbReference type="GO" id="GO:0045254">
    <property type="term" value="C:pyruvate dehydrogenase complex"/>
    <property type="evidence" value="ECO:0007669"/>
    <property type="project" value="InterPro"/>
</dbReference>
<evidence type="ECO:0000313" key="2">
    <source>
        <dbReference type="EMBL" id="CAB4701521.1"/>
    </source>
</evidence>
<dbReference type="CDD" id="cd06849">
    <property type="entry name" value="lipoyl_domain"/>
    <property type="match status" value="1"/>
</dbReference>
<dbReference type="Gene3D" id="2.40.50.100">
    <property type="match status" value="1"/>
</dbReference>
<feature type="domain" description="Lipoyl-binding" evidence="1">
    <location>
        <begin position="34"/>
        <end position="108"/>
    </location>
</feature>
<dbReference type="GO" id="GO:0006086">
    <property type="term" value="P:pyruvate decarboxylation to acetyl-CoA"/>
    <property type="evidence" value="ECO:0007669"/>
    <property type="project" value="InterPro"/>
</dbReference>
<dbReference type="InterPro" id="IPR045257">
    <property type="entry name" value="E2/Pdx1"/>
</dbReference>